<proteinExistence type="predicted"/>
<evidence type="ECO:0000256" key="1">
    <source>
        <dbReference type="SAM" id="Phobius"/>
    </source>
</evidence>
<accession>A0A6J4JH40</accession>
<evidence type="ECO:0000313" key="2">
    <source>
        <dbReference type="EMBL" id="CAA9279951.1"/>
    </source>
</evidence>
<reference evidence="2" key="1">
    <citation type="submission" date="2020-02" db="EMBL/GenBank/DDBJ databases">
        <authorList>
            <person name="Meier V. D."/>
        </authorList>
    </citation>
    <scope>NUCLEOTIDE SEQUENCE</scope>
    <source>
        <strain evidence="2">AVDCRST_MAG04</strain>
    </source>
</reference>
<keyword evidence="1" id="KW-0812">Transmembrane</keyword>
<protein>
    <submittedName>
        <fullName evidence="2">Uncharacterized protein</fullName>
    </submittedName>
</protein>
<dbReference type="AlphaFoldDB" id="A0A6J4JH40"/>
<name>A0A6J4JH40_9PROT</name>
<sequence>MRSNDTALEGAGDSPRLLHAFAAGLGALLAVALVSGPLRGALPMPAQLEAAAVPAGGSGPARPSTPRLCFHGPGGDLLDLAPAGQPCP</sequence>
<dbReference type="EMBL" id="CADCTL010000268">
    <property type="protein sequence ID" value="CAA9279951.1"/>
    <property type="molecule type" value="Genomic_DNA"/>
</dbReference>
<feature type="transmembrane region" description="Helical" evidence="1">
    <location>
        <begin position="20"/>
        <end position="38"/>
    </location>
</feature>
<gene>
    <name evidence="2" type="ORF">AVDCRST_MAG04-3652</name>
</gene>
<keyword evidence="1" id="KW-1133">Transmembrane helix</keyword>
<keyword evidence="1" id="KW-0472">Membrane</keyword>
<organism evidence="2">
    <name type="scientific">uncultured Acetobacteraceae bacterium</name>
    <dbReference type="NCBI Taxonomy" id="169975"/>
    <lineage>
        <taxon>Bacteria</taxon>
        <taxon>Pseudomonadati</taxon>
        <taxon>Pseudomonadota</taxon>
        <taxon>Alphaproteobacteria</taxon>
        <taxon>Acetobacterales</taxon>
        <taxon>Acetobacteraceae</taxon>
        <taxon>environmental samples</taxon>
    </lineage>
</organism>